<dbReference type="RefSeq" id="XP_045952414.1">
    <property type="nucleotide sequence ID" value="XM_046109522.1"/>
</dbReference>
<dbReference type="EMBL" id="JAGPXC010000010">
    <property type="protein sequence ID" value="KAH6645900.1"/>
    <property type="molecule type" value="Genomic_DNA"/>
</dbReference>
<gene>
    <name evidence="1" type="ORF">BKA67DRAFT_88964</name>
</gene>
<dbReference type="AlphaFoldDB" id="A0A9P8RM48"/>
<proteinExistence type="predicted"/>
<evidence type="ECO:0000313" key="2">
    <source>
        <dbReference type="Proteomes" id="UP000758603"/>
    </source>
</evidence>
<organism evidence="1 2">
    <name type="scientific">Truncatella angustata</name>
    <dbReference type="NCBI Taxonomy" id="152316"/>
    <lineage>
        <taxon>Eukaryota</taxon>
        <taxon>Fungi</taxon>
        <taxon>Dikarya</taxon>
        <taxon>Ascomycota</taxon>
        <taxon>Pezizomycotina</taxon>
        <taxon>Sordariomycetes</taxon>
        <taxon>Xylariomycetidae</taxon>
        <taxon>Amphisphaeriales</taxon>
        <taxon>Sporocadaceae</taxon>
        <taxon>Truncatella</taxon>
    </lineage>
</organism>
<sequence length="113" mass="12661">MLIGVSNYLRSQVQSTFWSATDLHALGHIECHEYLQRGNDHVPWLRQHRTQVGSFKGLTPAFQAPDGSLQQLLALIANAHDTSHVVALLAWIIQSNIVAVATTRKPERPDDHF</sequence>
<keyword evidence="2" id="KW-1185">Reference proteome</keyword>
<dbReference type="SUPFAM" id="SSF51430">
    <property type="entry name" value="NAD(P)-linked oxidoreductase"/>
    <property type="match status" value="1"/>
</dbReference>
<reference evidence="1" key="1">
    <citation type="journal article" date="2021" name="Nat. Commun.">
        <title>Genetic determinants of endophytism in the Arabidopsis root mycobiome.</title>
        <authorList>
            <person name="Mesny F."/>
            <person name="Miyauchi S."/>
            <person name="Thiergart T."/>
            <person name="Pickel B."/>
            <person name="Atanasova L."/>
            <person name="Karlsson M."/>
            <person name="Huettel B."/>
            <person name="Barry K.W."/>
            <person name="Haridas S."/>
            <person name="Chen C."/>
            <person name="Bauer D."/>
            <person name="Andreopoulos W."/>
            <person name="Pangilinan J."/>
            <person name="LaButti K."/>
            <person name="Riley R."/>
            <person name="Lipzen A."/>
            <person name="Clum A."/>
            <person name="Drula E."/>
            <person name="Henrissat B."/>
            <person name="Kohler A."/>
            <person name="Grigoriev I.V."/>
            <person name="Martin F.M."/>
            <person name="Hacquard S."/>
        </authorList>
    </citation>
    <scope>NUCLEOTIDE SEQUENCE</scope>
    <source>
        <strain evidence="1">MPI-SDFR-AT-0073</strain>
    </source>
</reference>
<dbReference type="InterPro" id="IPR036812">
    <property type="entry name" value="NAD(P)_OxRdtase_dom_sf"/>
</dbReference>
<comment type="caution">
    <text evidence="1">The sequence shown here is derived from an EMBL/GenBank/DDBJ whole genome shotgun (WGS) entry which is preliminary data.</text>
</comment>
<dbReference type="Proteomes" id="UP000758603">
    <property type="component" value="Unassembled WGS sequence"/>
</dbReference>
<protein>
    <submittedName>
        <fullName evidence="1">Uncharacterized protein</fullName>
    </submittedName>
</protein>
<name>A0A9P8RM48_9PEZI</name>
<dbReference type="Gene3D" id="3.20.20.100">
    <property type="entry name" value="NADP-dependent oxidoreductase domain"/>
    <property type="match status" value="1"/>
</dbReference>
<evidence type="ECO:0000313" key="1">
    <source>
        <dbReference type="EMBL" id="KAH6645900.1"/>
    </source>
</evidence>
<accession>A0A9P8RM48</accession>
<dbReference type="GeneID" id="70138413"/>
<dbReference type="OrthoDB" id="416253at2759"/>